<reference evidence="5 6" key="1">
    <citation type="submission" date="2019-08" db="EMBL/GenBank/DDBJ databases">
        <title>In-depth cultivation of the pig gut microbiome towards novel bacterial diversity and tailored functional studies.</title>
        <authorList>
            <person name="Wylensek D."/>
            <person name="Hitch T.C.A."/>
            <person name="Clavel T."/>
        </authorList>
    </citation>
    <scope>NUCLEOTIDE SEQUENCE [LARGE SCALE GENOMIC DNA]</scope>
    <source>
        <strain evidence="5 6">BBE-744-WT-12</strain>
    </source>
</reference>
<dbReference type="InterPro" id="IPR013118">
    <property type="entry name" value="Mannitol_DH_C"/>
</dbReference>
<comment type="caution">
    <text evidence="5">The sequence shown here is derived from an EMBL/GenBank/DDBJ whole genome shotgun (WGS) entry which is preliminary data.</text>
</comment>
<protein>
    <submittedName>
        <fullName evidence="5">Tagaturonate reductase</fullName>
    </submittedName>
</protein>
<keyword evidence="2" id="KW-0520">NAD</keyword>
<feature type="domain" description="Mannitol dehydrogenase C-terminal" evidence="4">
    <location>
        <begin position="291"/>
        <end position="495"/>
    </location>
</feature>
<dbReference type="NCBIfam" id="NF002969">
    <property type="entry name" value="PRK03643.1"/>
    <property type="match status" value="1"/>
</dbReference>
<evidence type="ECO:0000259" key="4">
    <source>
        <dbReference type="Pfam" id="PF08125"/>
    </source>
</evidence>
<dbReference type="GO" id="GO:0008926">
    <property type="term" value="F:mannitol-1-phosphate 5-dehydrogenase activity"/>
    <property type="evidence" value="ECO:0007669"/>
    <property type="project" value="TreeGrafter"/>
</dbReference>
<dbReference type="InterPro" id="IPR008927">
    <property type="entry name" value="6-PGluconate_DH-like_C_sf"/>
</dbReference>
<dbReference type="Gene3D" id="1.10.1040.10">
    <property type="entry name" value="N-(1-d-carboxylethyl)-l-norvaline Dehydrogenase, domain 2"/>
    <property type="match status" value="1"/>
</dbReference>
<evidence type="ECO:0000313" key="5">
    <source>
        <dbReference type="EMBL" id="MST96900.1"/>
    </source>
</evidence>
<dbReference type="PANTHER" id="PTHR30524:SF0">
    <property type="entry name" value="ALTRONATE OXIDOREDUCTASE-RELATED"/>
    <property type="match status" value="1"/>
</dbReference>
<proteinExistence type="predicted"/>
<feature type="domain" description="Mannitol dehydrogenase N-terminal" evidence="3">
    <location>
        <begin position="38"/>
        <end position="268"/>
    </location>
</feature>
<dbReference type="Pfam" id="PF01232">
    <property type="entry name" value="Mannitol_dh"/>
    <property type="match status" value="1"/>
</dbReference>
<evidence type="ECO:0000259" key="3">
    <source>
        <dbReference type="Pfam" id="PF01232"/>
    </source>
</evidence>
<keyword evidence="1" id="KW-0560">Oxidoreductase</keyword>
<evidence type="ECO:0000313" key="6">
    <source>
        <dbReference type="Proteomes" id="UP000435649"/>
    </source>
</evidence>
<dbReference type="InterPro" id="IPR013328">
    <property type="entry name" value="6PGD_dom2"/>
</dbReference>
<dbReference type="InterPro" id="IPR036291">
    <property type="entry name" value="NAD(P)-bd_dom_sf"/>
</dbReference>
<sequence>MPSMAQRRHIMDRLNRSLLPALHVPGLEIGPRQEYPVRVMQFGEGNFLRAFIDWMIDKSNEAGKFNGMVQLVQPLPQGTADLINEQDGLYTLILRGMENGSPAEYKRVITCVKGCLKTATEWNKVVECACLPTLELVFSNTTEAGIEYRPELYTPGEAQSTFPAKVTSLLYERFKAGRKGLVFVPCELIDRNGQKLKECILRYAADWKLGDGFTAYVENDCAFLNTLVDRIVAGYPRAEAEAYCKKLGYEDKLLDCGEIFHLFVIEGDEKYRSAIPFAEAGLNLVWTANQTPYRSRKVRFLNGGHTSSVLAAYLAGFDFVDRMTADPLFGRYLRTALFEEVFPTVQLPDDEKRAFAESIIDRFLNPFANHQLISISLNSISKWQVRVLPSLLDYRAAAGKLPKVLTFSLAALLAFYRGTEGADGKWAGQRDKGAYPISDDADKIKFINECYKVLDADGDYAKFVRSILARTDFWGQDLNAVPGLPDAVAADLAAIRNNGAAAAVKQLLEA</sequence>
<dbReference type="Proteomes" id="UP000435649">
    <property type="component" value="Unassembled WGS sequence"/>
</dbReference>
<evidence type="ECO:0000256" key="1">
    <source>
        <dbReference type="ARBA" id="ARBA00023002"/>
    </source>
</evidence>
<dbReference type="SUPFAM" id="SSF51735">
    <property type="entry name" value="NAD(P)-binding Rossmann-fold domains"/>
    <property type="match status" value="1"/>
</dbReference>
<gene>
    <name evidence="5" type="ORF">FYJ85_07540</name>
</gene>
<dbReference type="AlphaFoldDB" id="A0A844FZV7"/>
<dbReference type="GO" id="GO:0019592">
    <property type="term" value="P:mannitol catabolic process"/>
    <property type="evidence" value="ECO:0007669"/>
    <property type="project" value="TreeGrafter"/>
</dbReference>
<dbReference type="PANTHER" id="PTHR30524">
    <property type="entry name" value="MANNITOL-1-PHOSPHATE 5-DEHYDROGENASE"/>
    <property type="match status" value="1"/>
</dbReference>
<keyword evidence="6" id="KW-1185">Reference proteome</keyword>
<accession>A0A844FZV7</accession>
<dbReference type="GO" id="GO:0005829">
    <property type="term" value="C:cytosol"/>
    <property type="evidence" value="ECO:0007669"/>
    <property type="project" value="TreeGrafter"/>
</dbReference>
<organism evidence="5 6">
    <name type="scientific">Victivallis lenta</name>
    <dbReference type="NCBI Taxonomy" id="2606640"/>
    <lineage>
        <taxon>Bacteria</taxon>
        <taxon>Pseudomonadati</taxon>
        <taxon>Lentisphaerota</taxon>
        <taxon>Lentisphaeria</taxon>
        <taxon>Victivallales</taxon>
        <taxon>Victivallaceae</taxon>
        <taxon>Victivallis</taxon>
    </lineage>
</organism>
<dbReference type="Gene3D" id="3.40.50.720">
    <property type="entry name" value="NAD(P)-binding Rossmann-like Domain"/>
    <property type="match status" value="1"/>
</dbReference>
<dbReference type="EMBL" id="VUNS01000006">
    <property type="protein sequence ID" value="MST96900.1"/>
    <property type="molecule type" value="Genomic_DNA"/>
</dbReference>
<dbReference type="SUPFAM" id="SSF48179">
    <property type="entry name" value="6-phosphogluconate dehydrogenase C-terminal domain-like"/>
    <property type="match status" value="1"/>
</dbReference>
<name>A0A844FZV7_9BACT</name>
<evidence type="ECO:0000256" key="2">
    <source>
        <dbReference type="ARBA" id="ARBA00023027"/>
    </source>
</evidence>
<dbReference type="InterPro" id="IPR013131">
    <property type="entry name" value="Mannitol_DH_N"/>
</dbReference>
<dbReference type="Pfam" id="PF08125">
    <property type="entry name" value="Mannitol_dh_C"/>
    <property type="match status" value="1"/>
</dbReference>